<dbReference type="InterPro" id="IPR036188">
    <property type="entry name" value="FAD/NAD-bd_sf"/>
</dbReference>
<gene>
    <name evidence="6" type="ORF">ACAOBT_LOCUS17369</name>
</gene>
<dbReference type="Pfam" id="PF05199">
    <property type="entry name" value="GMC_oxred_C"/>
    <property type="match status" value="1"/>
</dbReference>
<dbReference type="OrthoDB" id="269227at2759"/>
<dbReference type="SUPFAM" id="SSF51905">
    <property type="entry name" value="FAD/NAD(P)-binding domain"/>
    <property type="match status" value="1"/>
</dbReference>
<protein>
    <recommendedName>
        <fullName evidence="5">Glucose-methanol-choline oxidoreductase N-terminal domain-containing protein</fullName>
    </recommendedName>
</protein>
<evidence type="ECO:0000259" key="5">
    <source>
        <dbReference type="PROSITE" id="PS00623"/>
    </source>
</evidence>
<name>A0A9P0PJL1_ACAOB</name>
<dbReference type="SUPFAM" id="SSF54373">
    <property type="entry name" value="FAD-linked reductases, C-terminal domain"/>
    <property type="match status" value="1"/>
</dbReference>
<feature type="binding site" evidence="3">
    <location>
        <begin position="560"/>
        <end position="561"/>
    </location>
    <ligand>
        <name>FAD</name>
        <dbReference type="ChEBI" id="CHEBI:57692"/>
    </ligand>
</feature>
<dbReference type="AlphaFoldDB" id="A0A9P0PJL1"/>
<comment type="cofactor">
    <cofactor evidence="3">
        <name>FAD</name>
        <dbReference type="ChEBI" id="CHEBI:57692"/>
    </cofactor>
</comment>
<reference evidence="6" key="1">
    <citation type="submission" date="2022-03" db="EMBL/GenBank/DDBJ databases">
        <authorList>
            <person name="Sayadi A."/>
        </authorList>
    </citation>
    <scope>NUCLEOTIDE SEQUENCE</scope>
</reference>
<keyword evidence="4" id="KW-0285">Flavoprotein</keyword>
<feature type="domain" description="Glucose-methanol-choline oxidoreductase N-terminal" evidence="5">
    <location>
        <begin position="142"/>
        <end position="165"/>
    </location>
</feature>
<keyword evidence="3 4" id="KW-0274">FAD</keyword>
<evidence type="ECO:0000256" key="3">
    <source>
        <dbReference type="PIRSR" id="PIRSR000137-2"/>
    </source>
</evidence>
<keyword evidence="7" id="KW-1185">Reference proteome</keyword>
<evidence type="ECO:0000256" key="2">
    <source>
        <dbReference type="PIRSR" id="PIRSR000137-1"/>
    </source>
</evidence>
<evidence type="ECO:0000313" key="7">
    <source>
        <dbReference type="Proteomes" id="UP001152888"/>
    </source>
</evidence>
<evidence type="ECO:0000256" key="1">
    <source>
        <dbReference type="ARBA" id="ARBA00010790"/>
    </source>
</evidence>
<dbReference type="InterPro" id="IPR012132">
    <property type="entry name" value="GMC_OxRdtase"/>
</dbReference>
<proteinExistence type="inferred from homology"/>
<sequence length="648" mass="71970">MFLLRALIAAAITTILYHIPVRDLRQLLKFTTGIIDGAAVISNLDSTYESHDKFPPKKTPEHFDFVIVGASPSGSVLANRLSEINGWKILLLEAGGDPTGLAEVPLVVATLYPTTYNWGTHAEPQPGFCSGCLDKGARYGHGKGLGGGSIINFMIFVRGNEGDYNKWEEMGNPGWGYRDLLPYFRKLEDASNVTLKDSEYRGRGGPLGVSDVPFRTKLTDVYINAAQQAGFSYVDYNGKQQIGVSHMQTTLRNGMRSNAENSYLRPIRQRTNLKIRTGAYVTKILIRPDTKEAYGVEYKKSGKMYTVVAKKEVILSAGGLNSPKILMLSGVGPKSHLEEIGIPVIEPLPVGEIMYDHVVFPGAAFLINEHIGLEYLQYIQDPKTYWDFLVHHKGPITSNVVESVAYFNTNLTGIETTRPDIELLFLPSSLAVDFGIFFKQLLNIGDQAFETHFKPLFGKPAFTSLILLLHPISKGYIKLNSSNPFEEAKYTLNYFTDPDNLDIKRIILAIRVMQKIASQPALQEFGAKIAEIPFLGCENTAFDSDEYWECAIRSIPSSMWHQQSACKMGPETDKEAVVDSRLRVHGIKNLRVVDTSIFPTTVAAHTVGPAYMVGEKAADIIKGYWKTPSNSNYYPCSAVRETKPLMLK</sequence>
<comment type="caution">
    <text evidence="6">The sequence shown here is derived from an EMBL/GenBank/DDBJ whole genome shotgun (WGS) entry which is preliminary data.</text>
</comment>
<accession>A0A9P0PJL1</accession>
<feature type="active site" description="Proton donor" evidence="2">
    <location>
        <position position="561"/>
    </location>
</feature>
<dbReference type="PROSITE" id="PS00623">
    <property type="entry name" value="GMC_OXRED_1"/>
    <property type="match status" value="1"/>
</dbReference>
<dbReference type="Pfam" id="PF00732">
    <property type="entry name" value="GMC_oxred_N"/>
    <property type="match status" value="1"/>
</dbReference>
<dbReference type="GO" id="GO:0016614">
    <property type="term" value="F:oxidoreductase activity, acting on CH-OH group of donors"/>
    <property type="evidence" value="ECO:0007669"/>
    <property type="project" value="InterPro"/>
</dbReference>
<dbReference type="InterPro" id="IPR007867">
    <property type="entry name" value="GMC_OxRtase_C"/>
</dbReference>
<dbReference type="GO" id="GO:0050660">
    <property type="term" value="F:flavin adenine dinucleotide binding"/>
    <property type="evidence" value="ECO:0007669"/>
    <property type="project" value="InterPro"/>
</dbReference>
<dbReference type="Proteomes" id="UP001152888">
    <property type="component" value="Unassembled WGS sequence"/>
</dbReference>
<dbReference type="PANTHER" id="PTHR11552">
    <property type="entry name" value="GLUCOSE-METHANOL-CHOLINE GMC OXIDOREDUCTASE"/>
    <property type="match status" value="1"/>
</dbReference>
<dbReference type="Gene3D" id="3.30.560.10">
    <property type="entry name" value="Glucose Oxidase, domain 3"/>
    <property type="match status" value="1"/>
</dbReference>
<dbReference type="Gene3D" id="3.50.50.60">
    <property type="entry name" value="FAD/NAD(P)-binding domain"/>
    <property type="match status" value="1"/>
</dbReference>
<organism evidence="6 7">
    <name type="scientific">Acanthoscelides obtectus</name>
    <name type="common">Bean weevil</name>
    <name type="synonym">Bruchus obtectus</name>
    <dbReference type="NCBI Taxonomy" id="200917"/>
    <lineage>
        <taxon>Eukaryota</taxon>
        <taxon>Metazoa</taxon>
        <taxon>Ecdysozoa</taxon>
        <taxon>Arthropoda</taxon>
        <taxon>Hexapoda</taxon>
        <taxon>Insecta</taxon>
        <taxon>Pterygota</taxon>
        <taxon>Neoptera</taxon>
        <taxon>Endopterygota</taxon>
        <taxon>Coleoptera</taxon>
        <taxon>Polyphaga</taxon>
        <taxon>Cucujiformia</taxon>
        <taxon>Chrysomeloidea</taxon>
        <taxon>Chrysomelidae</taxon>
        <taxon>Bruchinae</taxon>
        <taxon>Bruchini</taxon>
        <taxon>Acanthoscelides</taxon>
    </lineage>
</organism>
<dbReference type="PANTHER" id="PTHR11552:SF208">
    <property type="entry name" value="RE36204P-RELATED"/>
    <property type="match status" value="1"/>
</dbReference>
<evidence type="ECO:0000256" key="4">
    <source>
        <dbReference type="RuleBase" id="RU003968"/>
    </source>
</evidence>
<comment type="similarity">
    <text evidence="1 4">Belongs to the GMC oxidoreductase family.</text>
</comment>
<feature type="binding site" evidence="3">
    <location>
        <position position="281"/>
    </location>
    <ligand>
        <name>FAD</name>
        <dbReference type="ChEBI" id="CHEBI:57692"/>
    </ligand>
</feature>
<dbReference type="PIRSF" id="PIRSF000137">
    <property type="entry name" value="Alcohol_oxidase"/>
    <property type="match status" value="1"/>
</dbReference>
<dbReference type="InterPro" id="IPR000172">
    <property type="entry name" value="GMC_OxRdtase_N"/>
</dbReference>
<evidence type="ECO:0000313" key="6">
    <source>
        <dbReference type="EMBL" id="CAH1986640.1"/>
    </source>
</evidence>
<dbReference type="EMBL" id="CAKOFQ010007003">
    <property type="protein sequence ID" value="CAH1986640.1"/>
    <property type="molecule type" value="Genomic_DNA"/>
</dbReference>
<feature type="active site" description="Proton acceptor" evidence="2">
    <location>
        <position position="605"/>
    </location>
</feature>